<proteinExistence type="predicted"/>
<dbReference type="InterPro" id="IPR011109">
    <property type="entry name" value="DNA_bind_recombinase_dom"/>
</dbReference>
<name>A0A4Y6V2X5_SACBS</name>
<dbReference type="EMBL" id="CP041217">
    <property type="protein sequence ID" value="QDH22605.1"/>
    <property type="molecule type" value="Genomic_DNA"/>
</dbReference>
<dbReference type="AlphaFoldDB" id="A0A4Y6V2X5"/>
<gene>
    <name evidence="3" type="ORF">FFV09_18195</name>
</gene>
<dbReference type="InterPro" id="IPR038109">
    <property type="entry name" value="DNA_bind_recomb_sf"/>
</dbReference>
<evidence type="ECO:0000313" key="3">
    <source>
        <dbReference type="EMBL" id="QDH22605.1"/>
    </source>
</evidence>
<sequence>MIWARVPYRGGSAPFGYALVNSGLTNKKGKALMALALDDVQAACVRQIFDWVKHDGYGSGRIAKSLNEQGITTSARLKWSLRKSLSNRRSQPFCRRPETDRFRSCSS</sequence>
<reference evidence="3 4" key="1">
    <citation type="submission" date="2019-06" db="EMBL/GenBank/DDBJ databases">
        <title>Saccharibacillus brassicae sp. nov., an endophytic bacterium isolated from Chinese cabbage seeds (Brassica pekinensis).</title>
        <authorList>
            <person name="Jiang L."/>
            <person name="Lee J."/>
            <person name="Kim S.W."/>
        </authorList>
    </citation>
    <scope>NUCLEOTIDE SEQUENCE [LARGE SCALE GENOMIC DNA]</scope>
    <source>
        <strain evidence="4">KCTC 43072 / ATSA2</strain>
    </source>
</reference>
<feature type="domain" description="Recombinase" evidence="2">
    <location>
        <begin position="41"/>
        <end position="80"/>
    </location>
</feature>
<dbReference type="Pfam" id="PF07508">
    <property type="entry name" value="Recombinase"/>
    <property type="match status" value="1"/>
</dbReference>
<feature type="region of interest" description="Disordered" evidence="1">
    <location>
        <begin position="86"/>
        <end position="107"/>
    </location>
</feature>
<dbReference type="Gene3D" id="3.90.1750.20">
    <property type="entry name" value="Putative Large Serine Recombinase, Chain B, Domain 2"/>
    <property type="match status" value="1"/>
</dbReference>
<evidence type="ECO:0000313" key="4">
    <source>
        <dbReference type="Proteomes" id="UP000316968"/>
    </source>
</evidence>
<accession>A0A4Y6V2X5</accession>
<dbReference type="OrthoDB" id="65783at2"/>
<organism evidence="3 4">
    <name type="scientific">Saccharibacillus brassicae</name>
    <dbReference type="NCBI Taxonomy" id="2583377"/>
    <lineage>
        <taxon>Bacteria</taxon>
        <taxon>Bacillati</taxon>
        <taxon>Bacillota</taxon>
        <taxon>Bacilli</taxon>
        <taxon>Bacillales</taxon>
        <taxon>Paenibacillaceae</taxon>
        <taxon>Saccharibacillus</taxon>
    </lineage>
</organism>
<dbReference type="RefSeq" id="WP_141449147.1">
    <property type="nucleotide sequence ID" value="NZ_CP041217.1"/>
</dbReference>
<dbReference type="Proteomes" id="UP000316968">
    <property type="component" value="Chromosome"/>
</dbReference>
<dbReference type="GO" id="GO:0000150">
    <property type="term" value="F:DNA strand exchange activity"/>
    <property type="evidence" value="ECO:0007669"/>
    <property type="project" value="InterPro"/>
</dbReference>
<dbReference type="KEGG" id="saca:FFV09_18195"/>
<dbReference type="GO" id="GO:0003677">
    <property type="term" value="F:DNA binding"/>
    <property type="evidence" value="ECO:0007669"/>
    <property type="project" value="InterPro"/>
</dbReference>
<keyword evidence="4" id="KW-1185">Reference proteome</keyword>
<protein>
    <recommendedName>
        <fullName evidence="2">Recombinase domain-containing protein</fullName>
    </recommendedName>
</protein>
<evidence type="ECO:0000259" key="2">
    <source>
        <dbReference type="Pfam" id="PF07508"/>
    </source>
</evidence>
<feature type="compositionally biased region" description="Basic and acidic residues" evidence="1">
    <location>
        <begin position="95"/>
        <end position="107"/>
    </location>
</feature>
<evidence type="ECO:0000256" key="1">
    <source>
        <dbReference type="SAM" id="MobiDB-lite"/>
    </source>
</evidence>